<dbReference type="PROSITE" id="PS50878">
    <property type="entry name" value="RT_POL"/>
    <property type="match status" value="1"/>
</dbReference>
<dbReference type="InterPro" id="IPR043502">
    <property type="entry name" value="DNA/RNA_pol_sf"/>
</dbReference>
<evidence type="ECO:0000313" key="4">
    <source>
        <dbReference type="EMBL" id="KAK3876533.1"/>
    </source>
</evidence>
<evidence type="ECO:0000256" key="2">
    <source>
        <dbReference type="SAM" id="SignalP"/>
    </source>
</evidence>
<feature type="domain" description="Reverse transcriptase" evidence="3">
    <location>
        <begin position="264"/>
        <end position="507"/>
    </location>
</feature>
<dbReference type="Proteomes" id="UP001286313">
    <property type="component" value="Unassembled WGS sequence"/>
</dbReference>
<comment type="caution">
    <text evidence="4">The sequence shown here is derived from an EMBL/GenBank/DDBJ whole genome shotgun (WGS) entry which is preliminary data.</text>
</comment>
<feature type="compositionally biased region" description="Pro residues" evidence="1">
    <location>
        <begin position="210"/>
        <end position="224"/>
    </location>
</feature>
<name>A0AAE1KM57_PETCI</name>
<feature type="chain" id="PRO_5042029003" description="Reverse transcriptase domain-containing protein" evidence="2">
    <location>
        <begin position="20"/>
        <end position="701"/>
    </location>
</feature>
<dbReference type="EMBL" id="JAWQEG010001808">
    <property type="protein sequence ID" value="KAK3876533.1"/>
    <property type="molecule type" value="Genomic_DNA"/>
</dbReference>
<reference evidence="4" key="1">
    <citation type="submission" date="2023-10" db="EMBL/GenBank/DDBJ databases">
        <title>Genome assemblies of two species of porcelain crab, Petrolisthes cinctipes and Petrolisthes manimaculis (Anomura: Porcellanidae).</title>
        <authorList>
            <person name="Angst P."/>
        </authorList>
    </citation>
    <scope>NUCLEOTIDE SEQUENCE</scope>
    <source>
        <strain evidence="4">PB745_01</strain>
        <tissue evidence="4">Gill</tissue>
    </source>
</reference>
<dbReference type="GO" id="GO:0071897">
    <property type="term" value="P:DNA biosynthetic process"/>
    <property type="evidence" value="ECO:0007669"/>
    <property type="project" value="UniProtKB-ARBA"/>
</dbReference>
<feature type="compositionally biased region" description="Low complexity" evidence="1">
    <location>
        <begin position="195"/>
        <end position="209"/>
    </location>
</feature>
<dbReference type="Pfam" id="PF00078">
    <property type="entry name" value="RVT_1"/>
    <property type="match status" value="1"/>
</dbReference>
<dbReference type="CDD" id="cd01650">
    <property type="entry name" value="RT_nLTR_like"/>
    <property type="match status" value="1"/>
</dbReference>
<dbReference type="AlphaFoldDB" id="A0AAE1KM57"/>
<evidence type="ECO:0000313" key="5">
    <source>
        <dbReference type="Proteomes" id="UP001286313"/>
    </source>
</evidence>
<dbReference type="Gene3D" id="3.30.70.270">
    <property type="match status" value="1"/>
</dbReference>
<gene>
    <name evidence="4" type="ORF">Pcinc_018694</name>
</gene>
<protein>
    <recommendedName>
        <fullName evidence="3">Reverse transcriptase domain-containing protein</fullName>
    </recommendedName>
</protein>
<organism evidence="4 5">
    <name type="scientific">Petrolisthes cinctipes</name>
    <name type="common">Flat porcelain crab</name>
    <dbReference type="NCBI Taxonomy" id="88211"/>
    <lineage>
        <taxon>Eukaryota</taxon>
        <taxon>Metazoa</taxon>
        <taxon>Ecdysozoa</taxon>
        <taxon>Arthropoda</taxon>
        <taxon>Crustacea</taxon>
        <taxon>Multicrustacea</taxon>
        <taxon>Malacostraca</taxon>
        <taxon>Eumalacostraca</taxon>
        <taxon>Eucarida</taxon>
        <taxon>Decapoda</taxon>
        <taxon>Pleocyemata</taxon>
        <taxon>Anomura</taxon>
        <taxon>Galatheoidea</taxon>
        <taxon>Porcellanidae</taxon>
        <taxon>Petrolisthes</taxon>
    </lineage>
</organism>
<proteinExistence type="predicted"/>
<keyword evidence="2" id="KW-0732">Signal</keyword>
<keyword evidence="5" id="KW-1185">Reference proteome</keyword>
<evidence type="ECO:0000256" key="1">
    <source>
        <dbReference type="SAM" id="MobiDB-lite"/>
    </source>
</evidence>
<accession>A0AAE1KM57</accession>
<dbReference type="InterPro" id="IPR000477">
    <property type="entry name" value="RT_dom"/>
</dbReference>
<dbReference type="InterPro" id="IPR043128">
    <property type="entry name" value="Rev_trsase/Diguanyl_cyclase"/>
</dbReference>
<evidence type="ECO:0000259" key="3">
    <source>
        <dbReference type="PROSITE" id="PS50878"/>
    </source>
</evidence>
<feature type="region of interest" description="Disordered" evidence="1">
    <location>
        <begin position="195"/>
        <end position="233"/>
    </location>
</feature>
<feature type="signal peptide" evidence="2">
    <location>
        <begin position="1"/>
        <end position="19"/>
    </location>
</feature>
<dbReference type="SUPFAM" id="SSF56672">
    <property type="entry name" value="DNA/RNA polymerases"/>
    <property type="match status" value="1"/>
</dbReference>
<dbReference type="PANTHER" id="PTHR47027:SF8">
    <property type="entry name" value="RIBONUCLEASE H"/>
    <property type="match status" value="1"/>
</dbReference>
<dbReference type="PANTHER" id="PTHR47027">
    <property type="entry name" value="REVERSE TRANSCRIPTASE DOMAIN-CONTAINING PROTEIN"/>
    <property type="match status" value="1"/>
</dbReference>
<sequence length="701" mass="79486">MMRNVGLLLLLTHYPMVSCATLHAWETAVQPDSLRNFNNNNNKVTLNPDQHIVLPSENEGNYLADIHPPNYIWQYPQILSIYDINNQRVVTENKSDGEVQNNNNDNDSNASQCVAQIKITYDLYLGKESVGMRCCQDEDDREEWQGHVRDGPTSVGLPLRSLMFQQVGSESVNLTMITPAAGTTKLTKNINCPLPSKSFTSSTPSSHSTPPSPSTLPPSTPSTPPSSISPSSSTPAAALDIALRFHCKPIVEYCGSLTLYLKDIPEVREYPAKLVQETPMKFVPEKRRLTPQAEEIIAAEQAGFRKGRSTTEQIFNLRVLGEKYSQHQQDIYHLFVDFKKAFDRVWHDALWATMHKYNMGQKLIETIRQLYARASSAVLMQGGVGDWFRTTVGVRQGCPLSPTLFNIFLERIMTDALEDHMGTVSIGGQTITNLRFADDIDVMAGSEEELMRVVHNLDTASTNYGMEISAEKSKIMTNNTEGIHTPIAVRGQLLETVQHFKYLGSIINEEGSKMEILSRAAQTTAALAKLKTVWQDKNISLKIKLKLLRAIVLSVFLYACETWTLTAELQRRIQALEMRCFRRILGISYRDHITNEEVRRRIRQHLGQYEDLLTTVKRRKLQWYGHTIRSDGLAKTILQGTVRGGRRRGRQRKRWTDNIKEWTERSLAGAQALAHDREGWRDHVYRSTVQRPHDPGGLREQ</sequence>